<evidence type="ECO:0000313" key="2">
    <source>
        <dbReference type="EMBL" id="CUT98846.1"/>
    </source>
</evidence>
<organism evidence="2 3">
    <name type="scientific">Echinococcus multilocularis</name>
    <name type="common">Fox tapeworm</name>
    <dbReference type="NCBI Taxonomy" id="6211"/>
    <lineage>
        <taxon>Eukaryota</taxon>
        <taxon>Metazoa</taxon>
        <taxon>Spiralia</taxon>
        <taxon>Lophotrochozoa</taxon>
        <taxon>Platyhelminthes</taxon>
        <taxon>Cestoda</taxon>
        <taxon>Eucestoda</taxon>
        <taxon>Cyclophyllidea</taxon>
        <taxon>Taeniidae</taxon>
        <taxon>Echinococcus</taxon>
    </lineage>
</organism>
<keyword evidence="1" id="KW-0472">Membrane</keyword>
<keyword evidence="1" id="KW-1133">Transmembrane helix</keyword>
<evidence type="ECO:0000256" key="1">
    <source>
        <dbReference type="SAM" id="Phobius"/>
    </source>
</evidence>
<protein>
    <submittedName>
        <fullName evidence="2">Uncharacterized protein</fullName>
    </submittedName>
</protein>
<dbReference type="EMBL" id="LN902845">
    <property type="protein sequence ID" value="CUT98846.1"/>
    <property type="molecule type" value="Genomic_DNA"/>
</dbReference>
<feature type="transmembrane region" description="Helical" evidence="1">
    <location>
        <begin position="40"/>
        <end position="58"/>
    </location>
</feature>
<proteinExistence type="predicted"/>
<dbReference type="Proteomes" id="UP000017246">
    <property type="component" value="Unassembled WGS sequence"/>
</dbReference>
<feature type="transmembrane region" description="Helical" evidence="1">
    <location>
        <begin position="7"/>
        <end position="28"/>
    </location>
</feature>
<sequence>MNAKSNALEALSNVVLVAVPSKFVLLMWELESRKSAVLYLDRLVLILFCVLVVTLNRVKSASFQGGRKINIKHRERRPRWTTTRTKSERLQWRFDIEKGKIREKIIHENVTNTITTRVGK</sequence>
<keyword evidence="3" id="KW-1185">Reference proteome</keyword>
<keyword evidence="1" id="KW-0812">Transmembrane</keyword>
<accession>A0A068Y5K2</accession>
<reference evidence="2" key="1">
    <citation type="journal article" date="2013" name="Nature">
        <title>The genomes of four tapeworm species reveal adaptations to parasitism.</title>
        <authorList>
            <person name="Tsai I.J."/>
            <person name="Zarowiecki M."/>
            <person name="Holroyd N."/>
            <person name="Garciarrubio A."/>
            <person name="Sanchez-Flores A."/>
            <person name="Brooks K.L."/>
            <person name="Tracey A."/>
            <person name="Bobes R.J."/>
            <person name="Fragoso G."/>
            <person name="Sciutto E."/>
            <person name="Aslett M."/>
            <person name="Beasley H."/>
            <person name="Bennett H.M."/>
            <person name="Cai J."/>
            <person name="Camicia F."/>
            <person name="Clark R."/>
            <person name="Cucher M."/>
            <person name="De Silva N."/>
            <person name="Day T.A."/>
            <person name="Deplazes P."/>
            <person name="Estrada K."/>
            <person name="Fernandez C."/>
            <person name="Holland P.W."/>
            <person name="Hou J."/>
            <person name="Hu S."/>
            <person name="Huckvale T."/>
            <person name="Hung S.S."/>
            <person name="Kamenetzky L."/>
            <person name="Keane J.A."/>
            <person name="Kiss F."/>
            <person name="Koziol U."/>
            <person name="Lambert O."/>
            <person name="Liu K."/>
            <person name="Luo X."/>
            <person name="Luo Y."/>
            <person name="Macchiaroli N."/>
            <person name="Nichol S."/>
            <person name="Paps J."/>
            <person name="Parkinson J."/>
            <person name="Pouchkina-Stantcheva N."/>
            <person name="Riddiford N."/>
            <person name="Rosenzvit M."/>
            <person name="Salinas G."/>
            <person name="Wasmuth J.D."/>
            <person name="Zamanian M."/>
            <person name="Zheng Y."/>
            <person name="Cai X."/>
            <person name="Soberon X."/>
            <person name="Olson P.D."/>
            <person name="Laclette J.P."/>
            <person name="Brehm K."/>
            <person name="Berriman M."/>
            <person name="Garciarrubio A."/>
            <person name="Bobes R.J."/>
            <person name="Fragoso G."/>
            <person name="Sanchez-Flores A."/>
            <person name="Estrada K."/>
            <person name="Cevallos M.A."/>
            <person name="Morett E."/>
            <person name="Gonzalez V."/>
            <person name="Portillo T."/>
            <person name="Ochoa-Leyva A."/>
            <person name="Jose M.V."/>
            <person name="Sciutto E."/>
            <person name="Landa A."/>
            <person name="Jimenez L."/>
            <person name="Valdes V."/>
            <person name="Carrero J.C."/>
            <person name="Larralde C."/>
            <person name="Morales-Montor J."/>
            <person name="Limon-Lason J."/>
            <person name="Soberon X."/>
            <person name="Laclette J.P."/>
        </authorList>
    </citation>
    <scope>NUCLEOTIDE SEQUENCE [LARGE SCALE GENOMIC DNA]</scope>
</reference>
<name>A0A068Y5K2_ECHMU</name>
<dbReference type="AlphaFoldDB" id="A0A068Y5K2"/>
<reference evidence="2" key="2">
    <citation type="submission" date="2015-11" db="EMBL/GenBank/DDBJ databases">
        <authorList>
            <person name="Zhang Y."/>
            <person name="Guo Z."/>
        </authorList>
    </citation>
    <scope>NUCLEOTIDE SEQUENCE</scope>
</reference>
<evidence type="ECO:0000313" key="3">
    <source>
        <dbReference type="Proteomes" id="UP000017246"/>
    </source>
</evidence>